<dbReference type="SUPFAM" id="SSF55874">
    <property type="entry name" value="ATPase domain of HSP90 chaperone/DNA topoisomerase II/histidine kinase"/>
    <property type="match status" value="1"/>
</dbReference>
<dbReference type="RefSeq" id="WP_189015468.1">
    <property type="nucleotide sequence ID" value="NZ_BMHE01000028.1"/>
</dbReference>
<dbReference type="SMART" id="SM00304">
    <property type="entry name" value="HAMP"/>
    <property type="match status" value="1"/>
</dbReference>
<dbReference type="InterPro" id="IPR036890">
    <property type="entry name" value="HATPase_C_sf"/>
</dbReference>
<evidence type="ECO:0000259" key="8">
    <source>
        <dbReference type="PROSITE" id="PS50885"/>
    </source>
</evidence>
<feature type="transmembrane region" description="Helical" evidence="7">
    <location>
        <begin position="281"/>
        <end position="300"/>
    </location>
</feature>
<dbReference type="InterPro" id="IPR003660">
    <property type="entry name" value="HAMP_dom"/>
</dbReference>
<keyword evidence="6 7" id="KW-0472">Membrane</keyword>
<dbReference type="Proteomes" id="UP000615455">
    <property type="component" value="Unassembled WGS sequence"/>
</dbReference>
<accession>A0ABQ1EZK5</accession>
<proteinExistence type="predicted"/>
<dbReference type="InterPro" id="IPR003594">
    <property type="entry name" value="HATPase_dom"/>
</dbReference>
<comment type="subcellular location">
    <subcellularLocation>
        <location evidence="1">Cell membrane</location>
        <topology evidence="1">Multi-pass membrane protein</topology>
    </subcellularLocation>
</comment>
<reference evidence="10" key="1">
    <citation type="journal article" date="2019" name="Int. J. Syst. Evol. Microbiol.">
        <title>The Global Catalogue of Microorganisms (GCM) 10K type strain sequencing project: providing services to taxonomists for standard genome sequencing and annotation.</title>
        <authorList>
            <consortium name="The Broad Institute Genomics Platform"/>
            <consortium name="The Broad Institute Genome Sequencing Center for Infectious Disease"/>
            <person name="Wu L."/>
            <person name="Ma J."/>
        </authorList>
    </citation>
    <scope>NUCLEOTIDE SEQUENCE [LARGE SCALE GENOMIC DNA]</scope>
    <source>
        <strain evidence="10">CGMCC 1.15043</strain>
    </source>
</reference>
<sequence>MTLRMKVILAFGLITIPLVSFLLYTNYYSSQVVREQVESYNSALLTLYGDQIDQMLETNNSYLYKLANQEPRIRSLMYNINKGDEYVLTRVAVSEKLYSDFPYNKNVYLDFVYIPPNQDLITAQPTQSSYEEYVSIHDFLRGLFNDAANREKLMEFKFLWTSCQIKGEKFLLSIVSTDTNTYVGALIKINDLMTPLQLIARDRKISAYFLNTQGQWLAPTLPDAADEVTKAVREAGSVNQGVRGKDTYLLVQHRMRLSDLVLAVMIPEKVMLQQVPLFQRITYAIPFAAGILLLIFLMYLQKLVIKPMQRLIQVMRQISKGNLDIRLTTDHSYEFSLIDATFNNMASQIHDLKIHVYEEEIRSQKAELKQLQLQMNPHFLFNSLNIIYSLAETGKVQLIQQMTRHMVGYLRFFARLKDHLITVGEEMENIEHYMQIQMLRFPKHLDYKWTIDESIGEVLIPPLTIQPFVENAIKHGFRMGKDIFRIRVSVSSQTKDEKGYYEIRIEDNGKGFPAELIENLTERMEDRSFTDEHIGIWNVFHQLKMLYHGEAELKIANLEPHGACVSIRIPLRLIGQKEGETRHVQPIDRG</sequence>
<evidence type="ECO:0000256" key="7">
    <source>
        <dbReference type="SAM" id="Phobius"/>
    </source>
</evidence>
<dbReference type="Gene3D" id="6.10.340.10">
    <property type="match status" value="1"/>
</dbReference>
<keyword evidence="7" id="KW-0812">Transmembrane</keyword>
<evidence type="ECO:0000256" key="2">
    <source>
        <dbReference type="ARBA" id="ARBA00022475"/>
    </source>
</evidence>
<dbReference type="InterPro" id="IPR010559">
    <property type="entry name" value="Sig_transdc_His_kin_internal"/>
</dbReference>
<dbReference type="Pfam" id="PF06580">
    <property type="entry name" value="His_kinase"/>
    <property type="match status" value="1"/>
</dbReference>
<keyword evidence="7" id="KW-1133">Transmembrane helix</keyword>
<dbReference type="GO" id="GO:0016301">
    <property type="term" value="F:kinase activity"/>
    <property type="evidence" value="ECO:0007669"/>
    <property type="project" value="UniProtKB-KW"/>
</dbReference>
<comment type="caution">
    <text evidence="9">The sequence shown here is derived from an EMBL/GenBank/DDBJ whole genome shotgun (WGS) entry which is preliminary data.</text>
</comment>
<keyword evidence="5 9" id="KW-0418">Kinase</keyword>
<evidence type="ECO:0000256" key="6">
    <source>
        <dbReference type="ARBA" id="ARBA00023136"/>
    </source>
</evidence>
<evidence type="ECO:0000313" key="10">
    <source>
        <dbReference type="Proteomes" id="UP000615455"/>
    </source>
</evidence>
<organism evidence="9 10">
    <name type="scientific">Paenibacillus marchantiophytorum</name>
    <dbReference type="NCBI Taxonomy" id="1619310"/>
    <lineage>
        <taxon>Bacteria</taxon>
        <taxon>Bacillati</taxon>
        <taxon>Bacillota</taxon>
        <taxon>Bacilli</taxon>
        <taxon>Bacillales</taxon>
        <taxon>Paenibacillaceae</taxon>
        <taxon>Paenibacillus</taxon>
    </lineage>
</organism>
<feature type="transmembrane region" description="Helical" evidence="7">
    <location>
        <begin position="7"/>
        <end position="27"/>
    </location>
</feature>
<evidence type="ECO:0000256" key="4">
    <source>
        <dbReference type="ARBA" id="ARBA00022679"/>
    </source>
</evidence>
<protein>
    <submittedName>
        <fullName evidence="9">Sensor histidine kinase YesM</fullName>
    </submittedName>
</protein>
<dbReference type="InterPro" id="IPR050640">
    <property type="entry name" value="Bact_2-comp_sensor_kinase"/>
</dbReference>
<keyword evidence="10" id="KW-1185">Reference proteome</keyword>
<dbReference type="Pfam" id="PF00672">
    <property type="entry name" value="HAMP"/>
    <property type="match status" value="1"/>
</dbReference>
<feature type="domain" description="HAMP" evidence="8">
    <location>
        <begin position="302"/>
        <end position="354"/>
    </location>
</feature>
<dbReference type="PANTHER" id="PTHR34220:SF7">
    <property type="entry name" value="SENSOR HISTIDINE KINASE YPDA"/>
    <property type="match status" value="1"/>
</dbReference>
<evidence type="ECO:0000256" key="1">
    <source>
        <dbReference type="ARBA" id="ARBA00004651"/>
    </source>
</evidence>
<dbReference type="SUPFAM" id="SSF158472">
    <property type="entry name" value="HAMP domain-like"/>
    <property type="match status" value="1"/>
</dbReference>
<name>A0ABQ1EZK5_9BACL</name>
<evidence type="ECO:0000256" key="3">
    <source>
        <dbReference type="ARBA" id="ARBA00022553"/>
    </source>
</evidence>
<dbReference type="Pfam" id="PF02518">
    <property type="entry name" value="HATPase_c"/>
    <property type="match status" value="1"/>
</dbReference>
<dbReference type="PANTHER" id="PTHR34220">
    <property type="entry name" value="SENSOR HISTIDINE KINASE YPDA"/>
    <property type="match status" value="1"/>
</dbReference>
<dbReference type="CDD" id="cd06225">
    <property type="entry name" value="HAMP"/>
    <property type="match status" value="1"/>
</dbReference>
<dbReference type="EMBL" id="BMHE01000028">
    <property type="protein sequence ID" value="GFZ94813.1"/>
    <property type="molecule type" value="Genomic_DNA"/>
</dbReference>
<dbReference type="PROSITE" id="PS50885">
    <property type="entry name" value="HAMP"/>
    <property type="match status" value="1"/>
</dbReference>
<keyword evidence="4" id="KW-0808">Transferase</keyword>
<dbReference type="Gene3D" id="3.30.565.10">
    <property type="entry name" value="Histidine kinase-like ATPase, C-terminal domain"/>
    <property type="match status" value="1"/>
</dbReference>
<keyword evidence="2" id="KW-1003">Cell membrane</keyword>
<keyword evidence="3" id="KW-0597">Phosphoprotein</keyword>
<evidence type="ECO:0000313" key="9">
    <source>
        <dbReference type="EMBL" id="GFZ94813.1"/>
    </source>
</evidence>
<gene>
    <name evidence="9" type="primary">yesM</name>
    <name evidence="9" type="ORF">GCM10008018_46500</name>
</gene>
<evidence type="ECO:0000256" key="5">
    <source>
        <dbReference type="ARBA" id="ARBA00022777"/>
    </source>
</evidence>